<dbReference type="Gene3D" id="1.10.10.10">
    <property type="entry name" value="Winged helix-like DNA-binding domain superfamily/Winged helix DNA-binding domain"/>
    <property type="match status" value="1"/>
</dbReference>
<evidence type="ECO:0000256" key="1">
    <source>
        <dbReference type="ARBA" id="ARBA00009437"/>
    </source>
</evidence>
<evidence type="ECO:0000256" key="3">
    <source>
        <dbReference type="ARBA" id="ARBA00023125"/>
    </source>
</evidence>
<sequence length="298" mass="32895">MRAFIEVVRHGGFTEAGKRIFATQSTVSKMVRQLEEELGVQLIDRSGPRARPTEPGLVVYQRGLDMLAMRDELLAQIGEFDSLKRGVLRTGVPTVGGDMLFAPVIAEFRRRHPEIRIELIEHGSTRLHETLRAGDLDVAGILLPVAGELDHRPVRCEPVVALVPQGAFAPERTSIGLPDLRDWSFLLFQEGFALNDMILSACRRHGFIPTVAMQSAQTRFIARLVGAGLGVAFMPRMVALADRPEGVALLELDEPDVSWNMTLAWRREGYLSQAARAFIDLVQEMVVEGAGPGHSILD</sequence>
<keyword evidence="4" id="KW-0804">Transcription</keyword>
<comment type="similarity">
    <text evidence="1">Belongs to the LysR transcriptional regulatory family.</text>
</comment>
<keyword evidence="2" id="KW-0805">Transcription regulation</keyword>
<gene>
    <name evidence="6" type="ORF">NUTIK01_33700</name>
</gene>
<dbReference type="EMBL" id="BTFW01000003">
    <property type="protein sequence ID" value="GMM62593.1"/>
    <property type="molecule type" value="Genomic_DNA"/>
</dbReference>
<dbReference type="Gene3D" id="3.40.190.290">
    <property type="match status" value="1"/>
</dbReference>
<dbReference type="SUPFAM" id="SSF46785">
    <property type="entry name" value="Winged helix' DNA-binding domain"/>
    <property type="match status" value="1"/>
</dbReference>
<dbReference type="PANTHER" id="PTHR30419:SF8">
    <property type="entry name" value="NITROGEN ASSIMILATION TRANSCRIPTIONAL ACTIVATOR-RELATED"/>
    <property type="match status" value="1"/>
</dbReference>
<evidence type="ECO:0000256" key="2">
    <source>
        <dbReference type="ARBA" id="ARBA00023015"/>
    </source>
</evidence>
<reference evidence="6 7" key="1">
    <citation type="submission" date="2023-06" db="EMBL/GenBank/DDBJ databases">
        <title>Draft genome sequence of Novosphingobium sp. strain IK01.</title>
        <authorList>
            <person name="Hatamoto M."/>
            <person name="Ikarashi T."/>
            <person name="Yamaguchi T."/>
        </authorList>
    </citation>
    <scope>NUCLEOTIDE SEQUENCE [LARGE SCALE GENOMIC DNA]</scope>
    <source>
        <strain evidence="6 7">IK01</strain>
    </source>
</reference>
<evidence type="ECO:0000313" key="7">
    <source>
        <dbReference type="Proteomes" id="UP001187221"/>
    </source>
</evidence>
<dbReference type="InterPro" id="IPR005119">
    <property type="entry name" value="LysR_subst-bd"/>
</dbReference>
<dbReference type="InterPro" id="IPR000847">
    <property type="entry name" value="LysR_HTH_N"/>
</dbReference>
<feature type="domain" description="HTH lysR-type" evidence="5">
    <location>
        <begin position="1"/>
        <end position="53"/>
    </location>
</feature>
<dbReference type="PRINTS" id="PR00039">
    <property type="entry name" value="HTHLYSR"/>
</dbReference>
<dbReference type="InterPro" id="IPR036390">
    <property type="entry name" value="WH_DNA-bd_sf"/>
</dbReference>
<proteinExistence type="inferred from homology"/>
<dbReference type="InterPro" id="IPR036388">
    <property type="entry name" value="WH-like_DNA-bd_sf"/>
</dbReference>
<organism evidence="6 7">
    <name type="scientific">Novosphingobium pituita</name>
    <dbReference type="NCBI Taxonomy" id="3056842"/>
    <lineage>
        <taxon>Bacteria</taxon>
        <taxon>Pseudomonadati</taxon>
        <taxon>Pseudomonadota</taxon>
        <taxon>Alphaproteobacteria</taxon>
        <taxon>Sphingomonadales</taxon>
        <taxon>Sphingomonadaceae</taxon>
        <taxon>Novosphingobium</taxon>
    </lineage>
</organism>
<evidence type="ECO:0000259" key="5">
    <source>
        <dbReference type="PROSITE" id="PS50931"/>
    </source>
</evidence>
<protein>
    <submittedName>
        <fullName evidence="6">LysR family transcriptional regulator</fullName>
    </submittedName>
</protein>
<dbReference type="InterPro" id="IPR050950">
    <property type="entry name" value="HTH-type_LysR_regulators"/>
</dbReference>
<dbReference type="PROSITE" id="PS50931">
    <property type="entry name" value="HTH_LYSR"/>
    <property type="match status" value="1"/>
</dbReference>
<dbReference type="PANTHER" id="PTHR30419">
    <property type="entry name" value="HTH-TYPE TRANSCRIPTIONAL REGULATOR YBHD"/>
    <property type="match status" value="1"/>
</dbReference>
<keyword evidence="3" id="KW-0238">DNA-binding</keyword>
<dbReference type="Pfam" id="PF00126">
    <property type="entry name" value="HTH_1"/>
    <property type="match status" value="1"/>
</dbReference>
<dbReference type="Pfam" id="PF03466">
    <property type="entry name" value="LysR_substrate"/>
    <property type="match status" value="1"/>
</dbReference>
<name>A0ABQ6PBM8_9SPHN</name>
<dbReference type="SUPFAM" id="SSF53850">
    <property type="entry name" value="Periplasmic binding protein-like II"/>
    <property type="match status" value="1"/>
</dbReference>
<evidence type="ECO:0000256" key="4">
    <source>
        <dbReference type="ARBA" id="ARBA00023163"/>
    </source>
</evidence>
<evidence type="ECO:0000313" key="6">
    <source>
        <dbReference type="EMBL" id="GMM62593.1"/>
    </source>
</evidence>
<comment type="caution">
    <text evidence="6">The sequence shown here is derived from an EMBL/GenBank/DDBJ whole genome shotgun (WGS) entry which is preliminary data.</text>
</comment>
<dbReference type="Proteomes" id="UP001187221">
    <property type="component" value="Unassembled WGS sequence"/>
</dbReference>
<keyword evidence="7" id="KW-1185">Reference proteome</keyword>
<accession>A0ABQ6PBM8</accession>